<name>A0A1U7HQF6_9CHRO</name>
<protein>
    <submittedName>
        <fullName evidence="1">Uncharacterized protein</fullName>
    </submittedName>
</protein>
<organism evidence="1 2">
    <name type="scientific">Chroogloeocystis siderophila 5.2 s.c.1</name>
    <dbReference type="NCBI Taxonomy" id="247279"/>
    <lineage>
        <taxon>Bacteria</taxon>
        <taxon>Bacillati</taxon>
        <taxon>Cyanobacteriota</taxon>
        <taxon>Cyanophyceae</taxon>
        <taxon>Oscillatoriophycideae</taxon>
        <taxon>Chroococcales</taxon>
        <taxon>Chroococcaceae</taxon>
        <taxon>Chroogloeocystis</taxon>
    </lineage>
</organism>
<dbReference type="Proteomes" id="UP000185984">
    <property type="component" value="Unassembled WGS sequence"/>
</dbReference>
<dbReference type="RefSeq" id="WP_073549724.1">
    <property type="nucleotide sequence ID" value="NZ_CAWMVK010000043.1"/>
</dbReference>
<dbReference type="EMBL" id="MRCC01000009">
    <property type="protein sequence ID" value="OKH25822.1"/>
    <property type="molecule type" value="Genomic_DNA"/>
</dbReference>
<proteinExistence type="predicted"/>
<reference evidence="1 2" key="1">
    <citation type="submission" date="2016-11" db="EMBL/GenBank/DDBJ databases">
        <title>Draft Genome Sequences of Nine Cyanobacterial Strains from Diverse Habitats.</title>
        <authorList>
            <person name="Zhu T."/>
            <person name="Hou S."/>
            <person name="Lu X."/>
            <person name="Hess W.R."/>
        </authorList>
    </citation>
    <scope>NUCLEOTIDE SEQUENCE [LARGE SCALE GENOMIC DNA]</scope>
    <source>
        <strain evidence="1 2">5.2 s.c.1</strain>
    </source>
</reference>
<dbReference type="OrthoDB" id="9986556at2"/>
<evidence type="ECO:0000313" key="2">
    <source>
        <dbReference type="Proteomes" id="UP000185984"/>
    </source>
</evidence>
<dbReference type="STRING" id="247279.NIES1031_12580"/>
<sequence length="107" mass="12029">MTGCNVVQPLLLASCDESIIKLPTTLKRCSELPQLAEAEQLLHKHRAFIEKIEKENQRLLFIDLYKTPLCPNKAIIKIEYGGDSACEPIKQTIGKTFFGIPYILING</sequence>
<gene>
    <name evidence="1" type="ORF">NIES1031_12580</name>
</gene>
<keyword evidence="2" id="KW-1185">Reference proteome</keyword>
<dbReference type="AlphaFoldDB" id="A0A1U7HQF6"/>
<comment type="caution">
    <text evidence="1">The sequence shown here is derived from an EMBL/GenBank/DDBJ whole genome shotgun (WGS) entry which is preliminary data.</text>
</comment>
<accession>A0A1U7HQF6</accession>
<evidence type="ECO:0000313" key="1">
    <source>
        <dbReference type="EMBL" id="OKH25822.1"/>
    </source>
</evidence>